<evidence type="ECO:0000313" key="7">
    <source>
        <dbReference type="EMBL" id="ADD44278.1"/>
    </source>
</evidence>
<gene>
    <name evidence="7" type="ordered locus">Snas_4635</name>
</gene>
<proteinExistence type="predicted"/>
<keyword evidence="2" id="KW-1003">Cell membrane</keyword>
<dbReference type="GO" id="GO:0005886">
    <property type="term" value="C:plasma membrane"/>
    <property type="evidence" value="ECO:0007669"/>
    <property type="project" value="UniProtKB-SubCell"/>
</dbReference>
<feature type="transmembrane region" description="Helical" evidence="6">
    <location>
        <begin position="93"/>
        <end position="112"/>
    </location>
</feature>
<reference evidence="7 8" key="1">
    <citation type="journal article" date="2009" name="Stand. Genomic Sci.">
        <title>Complete genome sequence of Stackebrandtia nassauensis type strain (LLR-40K-21).</title>
        <authorList>
            <person name="Munk C."/>
            <person name="Lapidus A."/>
            <person name="Copeland A."/>
            <person name="Jando M."/>
            <person name="Mayilraj S."/>
            <person name="Glavina Del Rio T."/>
            <person name="Nolan M."/>
            <person name="Chen F."/>
            <person name="Lucas S."/>
            <person name="Tice H."/>
            <person name="Cheng J.F."/>
            <person name="Han C."/>
            <person name="Detter J.C."/>
            <person name="Bruce D."/>
            <person name="Goodwin L."/>
            <person name="Chain P."/>
            <person name="Pitluck S."/>
            <person name="Goker M."/>
            <person name="Ovchinikova G."/>
            <person name="Pati A."/>
            <person name="Ivanova N."/>
            <person name="Mavromatis K."/>
            <person name="Chen A."/>
            <person name="Palaniappan K."/>
            <person name="Land M."/>
            <person name="Hauser L."/>
            <person name="Chang Y.J."/>
            <person name="Jeffries C.D."/>
            <person name="Bristow J."/>
            <person name="Eisen J.A."/>
            <person name="Markowitz V."/>
            <person name="Hugenholtz P."/>
            <person name="Kyrpides N.C."/>
            <person name="Klenk H.P."/>
        </authorList>
    </citation>
    <scope>NUCLEOTIDE SEQUENCE [LARGE SCALE GENOMIC DNA]</scope>
    <source>
        <strain evidence="8">DSM 44728 / CIP 108903 / NRRL B-16338 / NBRC 102104 / LLR-40K-21</strain>
    </source>
</reference>
<feature type="transmembrane region" description="Helical" evidence="6">
    <location>
        <begin position="369"/>
        <end position="387"/>
    </location>
</feature>
<feature type="transmembrane region" description="Helical" evidence="6">
    <location>
        <begin position="303"/>
        <end position="320"/>
    </location>
</feature>
<dbReference type="RefSeq" id="WP_013019849.1">
    <property type="nucleotide sequence ID" value="NC_013947.1"/>
</dbReference>
<protein>
    <submittedName>
        <fullName evidence="7">Major facilitator superfamily MFS_1</fullName>
    </submittedName>
</protein>
<keyword evidence="4 6" id="KW-1133">Transmembrane helix</keyword>
<comment type="subcellular location">
    <subcellularLocation>
        <location evidence="1">Cell membrane</location>
        <topology evidence="1">Multi-pass membrane protein</topology>
    </subcellularLocation>
</comment>
<dbReference type="KEGG" id="sna:Snas_4635"/>
<name>D3Q6N5_STANL</name>
<dbReference type="Proteomes" id="UP000000844">
    <property type="component" value="Chromosome"/>
</dbReference>
<dbReference type="EMBL" id="CP001778">
    <property type="protein sequence ID" value="ADD44278.1"/>
    <property type="molecule type" value="Genomic_DNA"/>
</dbReference>
<organism evidence="7 8">
    <name type="scientific">Stackebrandtia nassauensis (strain DSM 44728 / CIP 108903 / NRRL B-16338 / NBRC 102104 / LLR-40K-21)</name>
    <dbReference type="NCBI Taxonomy" id="446470"/>
    <lineage>
        <taxon>Bacteria</taxon>
        <taxon>Bacillati</taxon>
        <taxon>Actinomycetota</taxon>
        <taxon>Actinomycetes</taxon>
        <taxon>Glycomycetales</taxon>
        <taxon>Glycomycetaceae</taxon>
        <taxon>Stackebrandtia</taxon>
    </lineage>
</organism>
<feature type="transmembrane region" description="Helical" evidence="6">
    <location>
        <begin position="326"/>
        <end position="348"/>
    </location>
</feature>
<dbReference type="HOGENOM" id="CLU_034180_14_1_11"/>
<evidence type="ECO:0000256" key="3">
    <source>
        <dbReference type="ARBA" id="ARBA00022692"/>
    </source>
</evidence>
<feature type="transmembrane region" description="Helical" evidence="6">
    <location>
        <begin position="237"/>
        <end position="258"/>
    </location>
</feature>
<dbReference type="PANTHER" id="PTHR23513">
    <property type="entry name" value="INTEGRAL MEMBRANE EFFLUX PROTEIN-RELATED"/>
    <property type="match status" value="1"/>
</dbReference>
<feature type="transmembrane region" description="Helical" evidence="6">
    <location>
        <begin position="393"/>
        <end position="411"/>
    </location>
</feature>
<evidence type="ECO:0000256" key="4">
    <source>
        <dbReference type="ARBA" id="ARBA00022989"/>
    </source>
</evidence>
<sequence>MTNDSRSEAAGERPATYREVFASAELTALFASFAVSKAGSMLARVAVTFLVYNNTNSPLLATGTFAITYAPYLGPAQLLAALADRMSYRTTMVVSDFLRMIFIGLVGVIAVLPIETAVALPFMLVLVFAAAMVEPAYQSARSAMMPRLVEGDALTLALSVYLTLNQSAQLAGYFLGGVIAAINPDIALFINAGAFALSGVVLLIFVKKRPPVTNGEPRENIFAETAAGFKLVFGNRILRIIALVVFTTIMFTIIPEGAAAPWAHEVGGTAVLQGVIMASAPIAAIVSSVVFTRFTPPNLRRKLIRPLVFLAPLALVPALFEPSGTMVVVIAVVCNLTMASLSPLNAIFVKAVPDGYRARAFSVMQSGMMLIQGIAVVSIGALTKLGLSVAHTVGAWGVAGTIVVGGLLVFWPASSEFDDAVAAASPPAEPAKQAGGA</sequence>
<feature type="transmembrane region" description="Helical" evidence="6">
    <location>
        <begin position="20"/>
        <end position="39"/>
    </location>
</feature>
<evidence type="ECO:0000313" key="8">
    <source>
        <dbReference type="Proteomes" id="UP000000844"/>
    </source>
</evidence>
<feature type="transmembrane region" description="Helical" evidence="6">
    <location>
        <begin position="186"/>
        <end position="206"/>
    </location>
</feature>
<dbReference type="AlphaFoldDB" id="D3Q6N5"/>
<dbReference type="OrthoDB" id="3227279at2"/>
<dbReference type="InterPro" id="IPR011701">
    <property type="entry name" value="MFS"/>
</dbReference>
<dbReference type="eggNOG" id="COG2814">
    <property type="taxonomic scope" value="Bacteria"/>
</dbReference>
<feature type="transmembrane region" description="Helical" evidence="6">
    <location>
        <begin position="270"/>
        <end position="291"/>
    </location>
</feature>
<accession>D3Q6N5</accession>
<keyword evidence="3 6" id="KW-0812">Transmembrane</keyword>
<dbReference type="Gene3D" id="1.20.1250.20">
    <property type="entry name" value="MFS general substrate transporter like domains"/>
    <property type="match status" value="1"/>
</dbReference>
<feature type="transmembrane region" description="Helical" evidence="6">
    <location>
        <begin position="59"/>
        <end position="81"/>
    </location>
</feature>
<evidence type="ECO:0000256" key="5">
    <source>
        <dbReference type="ARBA" id="ARBA00023136"/>
    </source>
</evidence>
<dbReference type="PANTHER" id="PTHR23513:SF11">
    <property type="entry name" value="STAPHYLOFERRIN A TRANSPORTER"/>
    <property type="match status" value="1"/>
</dbReference>
<dbReference type="InterPro" id="IPR036259">
    <property type="entry name" value="MFS_trans_sf"/>
</dbReference>
<evidence type="ECO:0000256" key="2">
    <source>
        <dbReference type="ARBA" id="ARBA00022475"/>
    </source>
</evidence>
<evidence type="ECO:0000256" key="1">
    <source>
        <dbReference type="ARBA" id="ARBA00004651"/>
    </source>
</evidence>
<dbReference type="CDD" id="cd06173">
    <property type="entry name" value="MFS_MefA_like"/>
    <property type="match status" value="1"/>
</dbReference>
<dbReference type="GO" id="GO:0022857">
    <property type="term" value="F:transmembrane transporter activity"/>
    <property type="evidence" value="ECO:0007669"/>
    <property type="project" value="InterPro"/>
</dbReference>
<evidence type="ECO:0000256" key="6">
    <source>
        <dbReference type="SAM" id="Phobius"/>
    </source>
</evidence>
<dbReference type="SUPFAM" id="SSF103473">
    <property type="entry name" value="MFS general substrate transporter"/>
    <property type="match status" value="1"/>
</dbReference>
<keyword evidence="8" id="KW-1185">Reference proteome</keyword>
<dbReference type="STRING" id="446470.Snas_4635"/>
<keyword evidence="5 6" id="KW-0472">Membrane</keyword>
<dbReference type="Pfam" id="PF07690">
    <property type="entry name" value="MFS_1"/>
    <property type="match status" value="1"/>
</dbReference>